<evidence type="ECO:0000313" key="9">
    <source>
        <dbReference type="Proteomes" id="UP000242457"/>
    </source>
</evidence>
<accession>A0A2A3EGU7</accession>
<feature type="coiled-coil region" evidence="6">
    <location>
        <begin position="305"/>
        <end position="364"/>
    </location>
</feature>
<comment type="subcellular location">
    <subcellularLocation>
        <location evidence="1">Cytoplasm</location>
        <location evidence="1">Cytoskeleton</location>
        <location evidence="1">Microtubule organizing center</location>
        <location evidence="1">Centrosome</location>
    </subcellularLocation>
</comment>
<keyword evidence="6" id="KW-0175">Coiled coil</keyword>
<dbReference type="Pfam" id="PF13833">
    <property type="entry name" value="EF-hand_8"/>
    <property type="match status" value="1"/>
</dbReference>
<dbReference type="OrthoDB" id="5799458at2759"/>
<organism evidence="8 9">
    <name type="scientific">Apis cerana cerana</name>
    <name type="common">Oriental honeybee</name>
    <dbReference type="NCBI Taxonomy" id="94128"/>
    <lineage>
        <taxon>Eukaryota</taxon>
        <taxon>Metazoa</taxon>
        <taxon>Ecdysozoa</taxon>
        <taxon>Arthropoda</taxon>
        <taxon>Hexapoda</taxon>
        <taxon>Insecta</taxon>
        <taxon>Pterygota</taxon>
        <taxon>Neoptera</taxon>
        <taxon>Endopterygota</taxon>
        <taxon>Hymenoptera</taxon>
        <taxon>Apocrita</taxon>
        <taxon>Aculeata</taxon>
        <taxon>Apoidea</taxon>
        <taxon>Anthophila</taxon>
        <taxon>Apidae</taxon>
        <taxon>Apis</taxon>
    </lineage>
</organism>
<evidence type="ECO:0000259" key="7">
    <source>
        <dbReference type="PROSITE" id="PS50222"/>
    </source>
</evidence>
<evidence type="ECO:0000256" key="6">
    <source>
        <dbReference type="SAM" id="Coils"/>
    </source>
</evidence>
<keyword evidence="2" id="KW-0963">Cytoplasm</keyword>
<name>A0A2A3EGU7_APICC</name>
<keyword evidence="9" id="KW-1185">Reference proteome</keyword>
<evidence type="ECO:0000256" key="1">
    <source>
        <dbReference type="ARBA" id="ARBA00004300"/>
    </source>
</evidence>
<dbReference type="PANTHER" id="PTHR18905">
    <property type="entry name" value="NINEIN"/>
    <property type="match status" value="1"/>
</dbReference>
<evidence type="ECO:0000256" key="3">
    <source>
        <dbReference type="ARBA" id="ARBA00022553"/>
    </source>
</evidence>
<dbReference type="GO" id="GO:0005813">
    <property type="term" value="C:centrosome"/>
    <property type="evidence" value="ECO:0007669"/>
    <property type="project" value="UniProtKB-SubCell"/>
</dbReference>
<keyword evidence="5" id="KW-0206">Cytoskeleton</keyword>
<dbReference type="GO" id="GO:0034454">
    <property type="term" value="P:microtubule anchoring at centrosome"/>
    <property type="evidence" value="ECO:0007669"/>
    <property type="project" value="TreeGrafter"/>
</dbReference>
<feature type="coiled-coil region" evidence="6">
    <location>
        <begin position="737"/>
        <end position="789"/>
    </location>
</feature>
<dbReference type="GO" id="GO:0005509">
    <property type="term" value="F:calcium ion binding"/>
    <property type="evidence" value="ECO:0007669"/>
    <property type="project" value="InterPro"/>
</dbReference>
<dbReference type="Gene3D" id="1.10.238.10">
    <property type="entry name" value="EF-hand"/>
    <property type="match status" value="1"/>
</dbReference>
<feature type="coiled-coil region" evidence="6">
    <location>
        <begin position="1047"/>
        <end position="1145"/>
    </location>
</feature>
<feature type="coiled-coil region" evidence="6">
    <location>
        <begin position="391"/>
        <end position="502"/>
    </location>
</feature>
<dbReference type="AlphaFoldDB" id="A0A2A3EGU7"/>
<dbReference type="EMBL" id="KZ288253">
    <property type="protein sequence ID" value="PBC31013.1"/>
    <property type="molecule type" value="Genomic_DNA"/>
</dbReference>
<dbReference type="STRING" id="94128.A0A2A3EGU7"/>
<protein>
    <submittedName>
        <fullName evidence="8">Blastoderm-specific5D</fullName>
    </submittedName>
</protein>
<reference evidence="8 9" key="1">
    <citation type="submission" date="2014-07" db="EMBL/GenBank/DDBJ databases">
        <title>Genomic and transcriptomic analysis on Apis cerana provide comprehensive insights into honey bee biology.</title>
        <authorList>
            <person name="Diao Q."/>
            <person name="Sun L."/>
            <person name="Zheng H."/>
            <person name="Zheng H."/>
            <person name="Xu S."/>
            <person name="Wang S."/>
            <person name="Zeng Z."/>
            <person name="Hu F."/>
            <person name="Su S."/>
            <person name="Wu J."/>
        </authorList>
    </citation>
    <scope>NUCLEOTIDE SEQUENCE [LARGE SCALE GENOMIC DNA]</scope>
    <source>
        <tissue evidence="8">Pupae without intestine</tissue>
    </source>
</reference>
<dbReference type="SUPFAM" id="SSF47473">
    <property type="entry name" value="EF-hand"/>
    <property type="match status" value="1"/>
</dbReference>
<evidence type="ECO:0000256" key="2">
    <source>
        <dbReference type="ARBA" id="ARBA00022490"/>
    </source>
</evidence>
<proteinExistence type="predicted"/>
<sequence>MDEQNNDPYEQQLYAVFQSCLTKGETELREDNWLSLCHKLHLAEQSEELKSCIQQHEQEKQSISFQEFRTALLTLLGKTQNPIIQTEKDNITESQNDINSHIIDNKKCNSLASNNSNSNVDFLNGKTGVTINENRLKCLWEKINIYLKENVDSATIFFISNCLGIPALPKQISQCIFEKLDQNCDGLISLDEFLVIFQNKAMEDQLTLDKNNDSTKELTKLDFRKRNFDIHTSRKTSFTRNNTILDTWKFSNITNTSLLTDGGLKISEISLTDLTSTLCDELKNFNDSLDYSAIRSHIMLLRDVLILYQEELHNLNLMIENINSEKEKLRIDAVEANERANTLAQEIDEQHVRQEEIVQNLRKQIEQRHSETIQDLSNQLSSEREMSASILKSKDDQIQILQKENHEIRNKFVSTLQENQVLENENENLRNQIEKFKQSNNELITQIKMLAAEHDESQNIEVKHQQEVIYLVDRIKQLQLEAVLLQDQNDELTAEIESLKLHDRHTKDIRPNNFSGTHIVTHTKNTQSNENENKETFVVEEDDLDVVLKHSTSLSSNSNEDENCKVIDLKQFKDTVIKQLKNIYLINSNKCTSDNCAFKDEISDMITRLQSYSNTQIFKEAEFIKSIASEIETECEERTSESLRDFVVPKHKNSVCMKRIITSNSNDNNYDVDNFNQDIKSSLQNKVLSLRDYPPRKEEHTNTDNPKLNKEKDVSIINYINTKTNNEINTRANSSLIKTESSENILLNSKLKELEAAHAAEKKQLIEQCAELERSLDMLKIEYEECEDYWTAKLEEERQLFEQEQKISDEKFSELITKMAEYEELISPVDKVKNGRLSPIEEKFNLEQQYLDLEEEFEKWKLQMEEEISQKDKEIKDLHEKIKCLERPIMTDVSIQVTDEFIFPFLLTRSNYVPNDSFSVKPSSESVSKLTQCSDNIRNLSEEFKYNGILESSTLSNDFIPRLKKDDIDSGNCNLQMQYSMKVNDVFKVETPELQWKIVGNNGKILKEENVHNAEYDFVQNTLKLKASNCQCMRSDTQVDCININILQNLNMKLQAQERKRHQLQECFKQQQYHIEHVLQHIISQHQVEISELQCLLRSTQERLQIEFQTNAEQAERLAQTDILVKDLYIENACLTANLKRLQQHYNMITGLNTESTSI</sequence>
<feature type="domain" description="EF-hand" evidence="7">
    <location>
        <begin position="168"/>
        <end position="203"/>
    </location>
</feature>
<dbReference type="InterPro" id="IPR018247">
    <property type="entry name" value="EF_Hand_1_Ca_BS"/>
</dbReference>
<dbReference type="Proteomes" id="UP000242457">
    <property type="component" value="Unassembled WGS sequence"/>
</dbReference>
<evidence type="ECO:0000313" key="8">
    <source>
        <dbReference type="EMBL" id="PBC31013.1"/>
    </source>
</evidence>
<dbReference type="InterPro" id="IPR011992">
    <property type="entry name" value="EF-hand-dom_pair"/>
</dbReference>
<dbReference type="InterPro" id="IPR002048">
    <property type="entry name" value="EF_hand_dom"/>
</dbReference>
<keyword evidence="3" id="KW-0597">Phosphoprotein</keyword>
<dbReference type="PROSITE" id="PS50222">
    <property type="entry name" value="EF_HAND_2"/>
    <property type="match status" value="1"/>
</dbReference>
<evidence type="ECO:0000256" key="4">
    <source>
        <dbReference type="ARBA" id="ARBA00022837"/>
    </source>
</evidence>
<gene>
    <name evidence="8" type="ORF">APICC_02272</name>
</gene>
<dbReference type="PROSITE" id="PS00018">
    <property type="entry name" value="EF_HAND_1"/>
    <property type="match status" value="1"/>
</dbReference>
<evidence type="ECO:0000256" key="5">
    <source>
        <dbReference type="ARBA" id="ARBA00023212"/>
    </source>
</evidence>
<keyword evidence="4" id="KW-0106">Calcium</keyword>
<dbReference type="PANTHER" id="PTHR18905:SF13">
    <property type="entry name" value="NON-CENTROSOMAL MICROTUBULE ARRAY"/>
    <property type="match status" value="1"/>
</dbReference>
<feature type="coiled-coil region" evidence="6">
    <location>
        <begin position="843"/>
        <end position="881"/>
    </location>
</feature>